<feature type="region of interest" description="Disordered" evidence="8">
    <location>
        <begin position="283"/>
        <end position="384"/>
    </location>
</feature>
<dbReference type="GO" id="GO:0000492">
    <property type="term" value="P:box C/D snoRNP assembly"/>
    <property type="evidence" value="ECO:0007669"/>
    <property type="project" value="TreeGrafter"/>
</dbReference>
<keyword evidence="3 7" id="KW-0863">Zinc-finger</keyword>
<dbReference type="InterPro" id="IPR057721">
    <property type="entry name" value="BCD1_alpha/beta"/>
</dbReference>
<dbReference type="PROSITE" id="PS51083">
    <property type="entry name" value="ZF_HIT"/>
    <property type="match status" value="1"/>
</dbReference>
<evidence type="ECO:0000256" key="8">
    <source>
        <dbReference type="SAM" id="MobiDB-lite"/>
    </source>
</evidence>
<dbReference type="GO" id="GO:0005634">
    <property type="term" value="C:nucleus"/>
    <property type="evidence" value="ECO:0007669"/>
    <property type="project" value="TreeGrafter"/>
</dbReference>
<dbReference type="GO" id="GO:0000463">
    <property type="term" value="P:maturation of LSU-rRNA from tricistronic rRNA transcript (SSU-rRNA, 5.8S rRNA, LSU-rRNA)"/>
    <property type="evidence" value="ECO:0007669"/>
    <property type="project" value="TreeGrafter"/>
</dbReference>
<feature type="compositionally biased region" description="Basic and acidic residues" evidence="8">
    <location>
        <begin position="306"/>
        <end position="324"/>
    </location>
</feature>
<dbReference type="SUPFAM" id="SSF144232">
    <property type="entry name" value="HIT/MYND zinc finger-like"/>
    <property type="match status" value="1"/>
</dbReference>
<dbReference type="InterPro" id="IPR007529">
    <property type="entry name" value="Znf_HIT"/>
</dbReference>
<comment type="similarity">
    <text evidence="6">Belongs to the BCD1 family.</text>
</comment>
<evidence type="ECO:0000256" key="4">
    <source>
        <dbReference type="ARBA" id="ARBA00022833"/>
    </source>
</evidence>
<evidence type="ECO:0000256" key="5">
    <source>
        <dbReference type="ARBA" id="ARBA00049598"/>
    </source>
</evidence>
<evidence type="ECO:0000256" key="2">
    <source>
        <dbReference type="ARBA" id="ARBA00022723"/>
    </source>
</evidence>
<keyword evidence="1" id="KW-0597">Phosphoprotein</keyword>
<evidence type="ECO:0000313" key="10">
    <source>
        <dbReference type="EMBL" id="GHJ85701.1"/>
    </source>
</evidence>
<reference evidence="10" key="1">
    <citation type="submission" date="2020-07" db="EMBL/GenBank/DDBJ databases">
        <title>Draft Genome Sequence of a Deep-Sea Yeast, Naganishia (Cryptococcus) liquefaciens strain N6.</title>
        <authorList>
            <person name="Han Y.W."/>
            <person name="Kajitani R."/>
            <person name="Morimoto H."/>
            <person name="Parhat M."/>
            <person name="Tsubouchi H."/>
            <person name="Bakenova O."/>
            <person name="Ogata M."/>
            <person name="Argunhan B."/>
            <person name="Aoki R."/>
            <person name="Kajiwara S."/>
            <person name="Itoh T."/>
            <person name="Iwasaki H."/>
        </authorList>
    </citation>
    <scope>NUCLEOTIDE SEQUENCE</scope>
    <source>
        <strain evidence="10">N6</strain>
    </source>
</reference>
<feature type="domain" description="HIT-type" evidence="9">
    <location>
        <begin position="6"/>
        <end position="39"/>
    </location>
</feature>
<dbReference type="Gene3D" id="3.30.60.190">
    <property type="match status" value="1"/>
</dbReference>
<evidence type="ECO:0000256" key="7">
    <source>
        <dbReference type="PROSITE-ProRule" id="PRU00453"/>
    </source>
</evidence>
<dbReference type="GO" id="GO:0008270">
    <property type="term" value="F:zinc ion binding"/>
    <property type="evidence" value="ECO:0007669"/>
    <property type="project" value="UniProtKB-UniRule"/>
</dbReference>
<keyword evidence="4" id="KW-0862">Zinc</keyword>
<dbReference type="AlphaFoldDB" id="A0A8H3TRN1"/>
<accession>A0A8H3TRN1</accession>
<dbReference type="CDD" id="cd23023">
    <property type="entry name" value="zf-HIT_BCD1"/>
    <property type="match status" value="1"/>
</dbReference>
<name>A0A8H3TRN1_9TREE</name>
<comment type="caution">
    <text evidence="10">The sequence shown here is derived from an EMBL/GenBank/DDBJ whole genome shotgun (WGS) entry which is preliminary data.</text>
</comment>
<dbReference type="EMBL" id="BLZA01000013">
    <property type="protein sequence ID" value="GHJ85701.1"/>
    <property type="molecule type" value="Genomic_DNA"/>
</dbReference>
<evidence type="ECO:0000256" key="1">
    <source>
        <dbReference type="ARBA" id="ARBA00022553"/>
    </source>
</evidence>
<evidence type="ECO:0000256" key="6">
    <source>
        <dbReference type="ARBA" id="ARBA00049654"/>
    </source>
</evidence>
<dbReference type="OrthoDB" id="272357at2759"/>
<dbReference type="PANTHER" id="PTHR13483:SF3">
    <property type="entry name" value="BOX C_D SNORNA PROTEIN 1"/>
    <property type="match status" value="1"/>
</dbReference>
<dbReference type="Pfam" id="PF25790">
    <property type="entry name" value="BCD1"/>
    <property type="match status" value="1"/>
</dbReference>
<keyword evidence="11" id="KW-1185">Reference proteome</keyword>
<gene>
    <name evidence="10" type="ORF">NliqN6_2103</name>
</gene>
<evidence type="ECO:0000259" key="9">
    <source>
        <dbReference type="PROSITE" id="PS51083"/>
    </source>
</evidence>
<proteinExistence type="inferred from homology"/>
<protein>
    <recommendedName>
        <fullName evidence="9">HIT-type domain-containing protein</fullName>
    </recommendedName>
</protein>
<dbReference type="PANTHER" id="PTHR13483">
    <property type="entry name" value="BOX C_D SNORNA PROTEIN 1-RELATED"/>
    <property type="match status" value="1"/>
</dbReference>
<dbReference type="InterPro" id="IPR051639">
    <property type="entry name" value="BCD1"/>
</dbReference>
<organism evidence="10 11">
    <name type="scientific">Naganishia liquefaciens</name>
    <dbReference type="NCBI Taxonomy" id="104408"/>
    <lineage>
        <taxon>Eukaryota</taxon>
        <taxon>Fungi</taxon>
        <taxon>Dikarya</taxon>
        <taxon>Basidiomycota</taxon>
        <taxon>Agaricomycotina</taxon>
        <taxon>Tremellomycetes</taxon>
        <taxon>Filobasidiales</taxon>
        <taxon>Filobasidiaceae</taxon>
        <taxon>Naganishia</taxon>
    </lineage>
</organism>
<dbReference type="GO" id="GO:0070761">
    <property type="term" value="C:pre-snoRNP complex"/>
    <property type="evidence" value="ECO:0007669"/>
    <property type="project" value="TreeGrafter"/>
</dbReference>
<dbReference type="Proteomes" id="UP000620104">
    <property type="component" value="Unassembled WGS sequence"/>
</dbReference>
<evidence type="ECO:0000313" key="11">
    <source>
        <dbReference type="Proteomes" id="UP000620104"/>
    </source>
</evidence>
<sequence>MSASPCAICSAPAKYTCPRCAARTCSLPCSRAHKAATACTGERDKAAYVPMNAYGYGTMMSDYVFLEEGKRKVERWGKGIEGIKMGSGSGKCAALRGALAGLGVRVDFLPEGMERRRKNQSHYNPRTHLIQLSIEFKYPSPPPGAQPATTPSHQMQNIPLDEHTSLARIYTHHARRLPTHYPSPPQESSDAETNQAPQGLVFTLPVYDPPSSLDPAPPPPAVLPTPVPRFYSPLHATDPLRCVLRDTSFLEYPSIHVFLVPDWEARVRDGRVAVVPKDGASERVQTAREGLAAGDVADSQGPAKKPRTEEPVEGPVERELRSERTSTAPQAKEVDQPSSITELQRKEASTLDALSTVPPPAGTPGLLSLDYGTESEEGGCTLMT</sequence>
<dbReference type="Pfam" id="PF04438">
    <property type="entry name" value="zf-HIT"/>
    <property type="match status" value="1"/>
</dbReference>
<evidence type="ECO:0000256" key="3">
    <source>
        <dbReference type="ARBA" id="ARBA00022771"/>
    </source>
</evidence>
<dbReference type="GO" id="GO:0048254">
    <property type="term" value="P:snoRNA localization"/>
    <property type="evidence" value="ECO:0007669"/>
    <property type="project" value="TreeGrafter"/>
</dbReference>
<keyword evidence="2" id="KW-0479">Metal-binding</keyword>
<comment type="function">
    <text evidence="5">Required for box C/D snoRNAs accumulation involved in snoRNA processing, snoRNA transport to the nucleolus and ribosome biogenesis.</text>
</comment>